<dbReference type="InterPro" id="IPR026784">
    <property type="entry name" value="Coact_PPARg"/>
</dbReference>
<keyword evidence="2" id="KW-1185">Reference proteome</keyword>
<evidence type="ECO:0000313" key="2">
    <source>
        <dbReference type="Proteomes" id="UP000261620"/>
    </source>
</evidence>
<proteinExistence type="predicted"/>
<dbReference type="AlphaFoldDB" id="A0A3Q3WUH7"/>
<dbReference type="PANTHER" id="PTHR15976">
    <property type="entry name" value="CONSTITUTIVE COACTIVATOR OF PEROXISOME PROLIFERATOR-ACTIVATED RECEPTOR GAMMA"/>
    <property type="match status" value="1"/>
</dbReference>
<reference evidence="1" key="1">
    <citation type="submission" date="2025-08" db="UniProtKB">
        <authorList>
            <consortium name="Ensembl"/>
        </authorList>
    </citation>
    <scope>IDENTIFICATION</scope>
</reference>
<organism evidence="1 2">
    <name type="scientific">Mola mola</name>
    <name type="common">Ocean sunfish</name>
    <name type="synonym">Tetraodon mola</name>
    <dbReference type="NCBI Taxonomy" id="94237"/>
    <lineage>
        <taxon>Eukaryota</taxon>
        <taxon>Metazoa</taxon>
        <taxon>Chordata</taxon>
        <taxon>Craniata</taxon>
        <taxon>Vertebrata</taxon>
        <taxon>Euteleostomi</taxon>
        <taxon>Actinopterygii</taxon>
        <taxon>Neopterygii</taxon>
        <taxon>Teleostei</taxon>
        <taxon>Neoteleostei</taxon>
        <taxon>Acanthomorphata</taxon>
        <taxon>Eupercaria</taxon>
        <taxon>Tetraodontiformes</taxon>
        <taxon>Molidae</taxon>
        <taxon>Mola</taxon>
    </lineage>
</organism>
<dbReference type="Proteomes" id="UP000261620">
    <property type="component" value="Unplaced"/>
</dbReference>
<evidence type="ECO:0000313" key="1">
    <source>
        <dbReference type="Ensembl" id="ENSMMOP00000012924.1"/>
    </source>
</evidence>
<sequence>MGVQGFQEYIEKHCPTAVVPEAGPGEYGFYNDWVSGGQPSFNGNIELLVCFNGSLEKGRRRPGGSSATPRKKGTPPPKVWFLAPMCMSRCIRLALLRFRVVVQRIEDHQLEVITLYRENSLHGLVAYDSENALCNIPHRFSAHALKLSHNSKSLTTNKYLMHEVARQLDLDFITFRLVRYLLVKGNHILRDEDLAAFQWSLLGAEHPLASLKVKILMVICLYLHVFGLCEEAGVPGENPRRHRENMQTLHRKALTRESNPGPSCCEATALTTADLCVKSLARLRLHTGGLHSAKAQIPSLLSMPTRKHLDITIPPVPAVVPEVLRVAEHRHKKGLMHPYIYHVLTKGEIKLSVTLENEANKDLPSTVQLFRPIRQYVYRVSLSWLPTKASLPTLQSWWRLWLSRIWTCPKKLWLGKAVKDKNRRMRAFLACMTLAMLNPSNVPMQLLVLCYVTVSRILRHNELDAFLAQALSPKLYEPDQLQELKHCCPWMYFDGKLLQSKLRANRETVQLIDICDGQAEIAAKVEKMLRSILEDLNFPQPPRLPSFPPLPLPYPPPHGMPFYPPIATFYPPAPMMPPQITQKTFAFLSLQTLKGISSQGGKLAIAGTVVGQWAGIRSRRGRGCFPVQVVSVGRSRELFYVGVKGQSLIKDKQISYSAIRG</sequence>
<dbReference type="Ensembl" id="ENSMMOT00000013136.1">
    <property type="protein sequence ID" value="ENSMMOP00000012924.1"/>
    <property type="gene ID" value="ENSMMOG00000009922.1"/>
</dbReference>
<dbReference type="PANTHER" id="PTHR15976:SF16">
    <property type="entry name" value="ASTEROID DOMAIN-CONTAINING PROTEIN"/>
    <property type="match status" value="1"/>
</dbReference>
<accession>A0A3Q3WUH7</accession>
<dbReference type="GO" id="GO:0005634">
    <property type="term" value="C:nucleus"/>
    <property type="evidence" value="ECO:0007669"/>
    <property type="project" value="TreeGrafter"/>
</dbReference>
<reference evidence="1" key="2">
    <citation type="submission" date="2025-09" db="UniProtKB">
        <authorList>
            <consortium name="Ensembl"/>
        </authorList>
    </citation>
    <scope>IDENTIFICATION</scope>
</reference>
<name>A0A3Q3WUH7_MOLML</name>
<protein>
    <submittedName>
        <fullName evidence="1">Uncharacterized protein</fullName>
    </submittedName>
</protein>